<dbReference type="AlphaFoldDB" id="A0A3S1HXM3"/>
<sequence>MSTLMCASLCGNVCGMFHHSPVTNECSTFREKSYDSGVVLSADPDWTTSYRQNHAAVEQGDWTMVFRAQKEIGVSVWDTWNNAGVHDDNPIPSDFPFACLRLADYSSCDRHFRSHILDNWVGIKEVRFSFIKENSEVAFVLFNGTDTSRDSWFSQDRILDSSWYPHLINEVTLTETGIYGHYNLQYVARRFYLFGPHNGCADDWVYTMVIDRTNEPCLDSGNWHIPPFQSMPTFYYSPTSLGRASLRTDKAYPLAQTADVLAVHVKFA</sequence>
<name>A0A3S1HXM3_ELYCH</name>
<dbReference type="OrthoDB" id="6134084at2759"/>
<protein>
    <submittedName>
        <fullName evidence="1">Uncharacterized protein</fullName>
    </submittedName>
</protein>
<dbReference type="Proteomes" id="UP000271974">
    <property type="component" value="Unassembled WGS sequence"/>
</dbReference>
<accession>A0A3S1HXM3</accession>
<proteinExistence type="predicted"/>
<comment type="caution">
    <text evidence="1">The sequence shown here is derived from an EMBL/GenBank/DDBJ whole genome shotgun (WGS) entry which is preliminary data.</text>
</comment>
<evidence type="ECO:0000313" key="2">
    <source>
        <dbReference type="Proteomes" id="UP000271974"/>
    </source>
</evidence>
<gene>
    <name evidence="1" type="ORF">EGW08_004027</name>
</gene>
<dbReference type="EMBL" id="RQTK01000090">
    <property type="protein sequence ID" value="RUS88195.1"/>
    <property type="molecule type" value="Genomic_DNA"/>
</dbReference>
<reference evidence="1 2" key="1">
    <citation type="submission" date="2019-01" db="EMBL/GenBank/DDBJ databases">
        <title>A draft genome assembly of the solar-powered sea slug Elysia chlorotica.</title>
        <authorList>
            <person name="Cai H."/>
            <person name="Li Q."/>
            <person name="Fang X."/>
            <person name="Li J."/>
            <person name="Curtis N.E."/>
            <person name="Altenburger A."/>
            <person name="Shibata T."/>
            <person name="Feng M."/>
            <person name="Maeda T."/>
            <person name="Schwartz J.A."/>
            <person name="Shigenobu S."/>
            <person name="Lundholm N."/>
            <person name="Nishiyama T."/>
            <person name="Yang H."/>
            <person name="Hasebe M."/>
            <person name="Li S."/>
            <person name="Pierce S.K."/>
            <person name="Wang J."/>
        </authorList>
    </citation>
    <scope>NUCLEOTIDE SEQUENCE [LARGE SCALE GENOMIC DNA]</scope>
    <source>
        <strain evidence="1">EC2010</strain>
        <tissue evidence="1">Whole organism of an adult</tissue>
    </source>
</reference>
<evidence type="ECO:0000313" key="1">
    <source>
        <dbReference type="EMBL" id="RUS88195.1"/>
    </source>
</evidence>
<organism evidence="1 2">
    <name type="scientific">Elysia chlorotica</name>
    <name type="common">Eastern emerald elysia</name>
    <name type="synonym">Sea slug</name>
    <dbReference type="NCBI Taxonomy" id="188477"/>
    <lineage>
        <taxon>Eukaryota</taxon>
        <taxon>Metazoa</taxon>
        <taxon>Spiralia</taxon>
        <taxon>Lophotrochozoa</taxon>
        <taxon>Mollusca</taxon>
        <taxon>Gastropoda</taxon>
        <taxon>Heterobranchia</taxon>
        <taxon>Euthyneura</taxon>
        <taxon>Panpulmonata</taxon>
        <taxon>Sacoglossa</taxon>
        <taxon>Placobranchoidea</taxon>
        <taxon>Plakobranchidae</taxon>
        <taxon>Elysia</taxon>
    </lineage>
</organism>
<keyword evidence="2" id="KW-1185">Reference proteome</keyword>